<protein>
    <recommendedName>
        <fullName evidence="3">F-box protein</fullName>
    </recommendedName>
</protein>
<sequence length="394" mass="45309">MQPSKKVDPRLPQEIMDIIIEFCHQDRATLRTASLVFLFGSQLGYSAQFFDNLSSRYHTLIPFVRAVEIRQRSTRIDWPRVEQTLSYTFSHITSLSILLSSDYVTVPLDVLRLACSFLHLQNLTIKVDGTLRLRIPFSGVYMRLPDTLVSLNMLSALEHPGWIYPLFQWMLRHQEPDGSTSLTNLREMVLCTFASGLAPVGAYLTSHCAGLEKLYLVLGRDFFFQEEKLIPLHQLPSLQLLVLSGHVPVRRPRLFRFARCLRHLRSSHLKTVGFDLGIDDLESGEAERILPALDLFFASREDNHTSDHFEFSSLRNVVVNIFLSLSIDLKESEDTESRRFSVHQSLKEQVEKFMPCCHESGLLLVEVLSGDAQKSLLRHDIKSYYDKILRCRNK</sequence>
<evidence type="ECO:0000313" key="1">
    <source>
        <dbReference type="EMBL" id="KAK7457070.1"/>
    </source>
</evidence>
<evidence type="ECO:0008006" key="3">
    <source>
        <dbReference type="Google" id="ProtNLM"/>
    </source>
</evidence>
<gene>
    <name evidence="1" type="ORF">VKT23_010371</name>
</gene>
<name>A0ABR1JG73_9AGAR</name>
<proteinExistence type="predicted"/>
<organism evidence="1 2">
    <name type="scientific">Marasmiellus scandens</name>
    <dbReference type="NCBI Taxonomy" id="2682957"/>
    <lineage>
        <taxon>Eukaryota</taxon>
        <taxon>Fungi</taxon>
        <taxon>Dikarya</taxon>
        <taxon>Basidiomycota</taxon>
        <taxon>Agaricomycotina</taxon>
        <taxon>Agaricomycetes</taxon>
        <taxon>Agaricomycetidae</taxon>
        <taxon>Agaricales</taxon>
        <taxon>Marasmiineae</taxon>
        <taxon>Omphalotaceae</taxon>
        <taxon>Marasmiellus</taxon>
    </lineage>
</organism>
<accession>A0ABR1JG73</accession>
<comment type="caution">
    <text evidence="1">The sequence shown here is derived from an EMBL/GenBank/DDBJ whole genome shotgun (WGS) entry which is preliminary data.</text>
</comment>
<reference evidence="1 2" key="1">
    <citation type="submission" date="2024-01" db="EMBL/GenBank/DDBJ databases">
        <title>A draft genome for the cacao thread blight pathogen Marasmiellus scandens.</title>
        <authorList>
            <person name="Baruah I.K."/>
            <person name="Leung J."/>
            <person name="Bukari Y."/>
            <person name="Amoako-Attah I."/>
            <person name="Meinhardt L.W."/>
            <person name="Bailey B.A."/>
            <person name="Cohen S.P."/>
        </authorList>
    </citation>
    <scope>NUCLEOTIDE SEQUENCE [LARGE SCALE GENOMIC DNA]</scope>
    <source>
        <strain evidence="1 2">GH-19</strain>
    </source>
</reference>
<evidence type="ECO:0000313" key="2">
    <source>
        <dbReference type="Proteomes" id="UP001498398"/>
    </source>
</evidence>
<dbReference type="EMBL" id="JBANRG010000020">
    <property type="protein sequence ID" value="KAK7457070.1"/>
    <property type="molecule type" value="Genomic_DNA"/>
</dbReference>
<dbReference type="Proteomes" id="UP001498398">
    <property type="component" value="Unassembled WGS sequence"/>
</dbReference>
<keyword evidence="2" id="KW-1185">Reference proteome</keyword>